<name>A0ABV1H8V6_9FIRM</name>
<dbReference type="CDD" id="cd00995">
    <property type="entry name" value="PBP2_NikA_DppA_OppA_like"/>
    <property type="match status" value="1"/>
</dbReference>
<dbReference type="InterPro" id="IPR039424">
    <property type="entry name" value="SBP_5"/>
</dbReference>
<dbReference type="Pfam" id="PF00496">
    <property type="entry name" value="SBP_bac_5"/>
    <property type="match status" value="1"/>
</dbReference>
<feature type="domain" description="Solute-binding protein family 5" evidence="2">
    <location>
        <begin position="86"/>
        <end position="536"/>
    </location>
</feature>
<dbReference type="InterPro" id="IPR000914">
    <property type="entry name" value="SBP_5_dom"/>
</dbReference>
<dbReference type="PROSITE" id="PS51257">
    <property type="entry name" value="PROKAR_LIPOPROTEIN"/>
    <property type="match status" value="1"/>
</dbReference>
<dbReference type="PIRSF" id="PIRSF002741">
    <property type="entry name" value="MppA"/>
    <property type="match status" value="1"/>
</dbReference>
<evidence type="ECO:0000259" key="2">
    <source>
        <dbReference type="Pfam" id="PF00496"/>
    </source>
</evidence>
<accession>A0ABV1H8V6</accession>
<dbReference type="EMBL" id="JBBMFS010000018">
    <property type="protein sequence ID" value="MEQ2556134.1"/>
    <property type="molecule type" value="Genomic_DNA"/>
</dbReference>
<dbReference type="InterPro" id="IPR030678">
    <property type="entry name" value="Peptide/Ni-bd"/>
</dbReference>
<keyword evidence="4" id="KW-1185">Reference proteome</keyword>
<proteinExistence type="predicted"/>
<comment type="caution">
    <text evidence="3">The sequence shown here is derived from an EMBL/GenBank/DDBJ whole genome shotgun (WGS) entry which is preliminary data.</text>
</comment>
<gene>
    <name evidence="3" type="ORF">WMO37_14170</name>
</gene>
<evidence type="ECO:0000313" key="3">
    <source>
        <dbReference type="EMBL" id="MEQ2556134.1"/>
    </source>
</evidence>
<dbReference type="Proteomes" id="UP001546774">
    <property type="component" value="Unassembled WGS sequence"/>
</dbReference>
<dbReference type="PANTHER" id="PTHR30290">
    <property type="entry name" value="PERIPLASMIC BINDING COMPONENT OF ABC TRANSPORTER"/>
    <property type="match status" value="1"/>
</dbReference>
<protein>
    <submittedName>
        <fullName evidence="3">ABC transporter substrate-binding protein</fullName>
    </submittedName>
</protein>
<keyword evidence="1" id="KW-0732">Signal</keyword>
<evidence type="ECO:0000256" key="1">
    <source>
        <dbReference type="SAM" id="SignalP"/>
    </source>
</evidence>
<sequence>MQRLKKLAGVLAMVFVVSFLFSGCADASIAERRQDTSSTLYTGYVGTSFPTSFMPWLSRDGIAPTVASMIYNTLFSYDTDSGTYAPLTAKSWCYVDLEGQPLTQDQTFQTANDNEAVENYYSSRKEDYMAVRIELYDNVYWSDGEKLTVEDVYYSFDLATDYTLSNHAGALAWTADLKHESDGGKLVTQGMFTAKHPDLSGTYGILPGEEDTVMYLLVNKSFGAVTTLFNTILILPEHIWEPIVSSECQLNSKNPQGELLKRYENPVGSGAWILEKDETNTQVITLVQNPNYHLKAQDGSALYKVDKIKILLYLDSNTAIFALRKGYIDILDSAVSSNYLNLLSGEKDIFVSNAPGNGISCLVFNVNPSKPYDSGMKMLLQDIEVRKAIALAVHQEGLIANVLDGAGKTASAGLISVNDELLYEPQADILSGPVEERLTQANAILDERFQDKDESGYRLYNGERIHFQIVTAAANQDLVSYLQRQLQKIGIEVTLQAAGSTPETTYLYNSNFDMTVQPVILSMANADVMYKAHFVTTERSSNYGKIQDEELTDEINAMRKTLNQEARIARIHHLQVLTAQQYYKIPLYSSNVLSVARTDRFTGYVVSDGQTVFNNETLKNLVQVTGE</sequence>
<dbReference type="SUPFAM" id="SSF53850">
    <property type="entry name" value="Periplasmic binding protein-like II"/>
    <property type="match status" value="1"/>
</dbReference>
<organism evidence="3 4">
    <name type="scientific">Lachnospira intestinalis</name>
    <dbReference type="NCBI Taxonomy" id="3133158"/>
    <lineage>
        <taxon>Bacteria</taxon>
        <taxon>Bacillati</taxon>
        <taxon>Bacillota</taxon>
        <taxon>Clostridia</taxon>
        <taxon>Lachnospirales</taxon>
        <taxon>Lachnospiraceae</taxon>
        <taxon>Lachnospira</taxon>
    </lineage>
</organism>
<feature type="signal peptide" evidence="1">
    <location>
        <begin position="1"/>
        <end position="27"/>
    </location>
</feature>
<dbReference type="Gene3D" id="3.10.105.10">
    <property type="entry name" value="Dipeptide-binding Protein, Domain 3"/>
    <property type="match status" value="1"/>
</dbReference>
<dbReference type="Gene3D" id="3.40.190.10">
    <property type="entry name" value="Periplasmic binding protein-like II"/>
    <property type="match status" value="1"/>
</dbReference>
<reference evidence="3" key="1">
    <citation type="submission" date="2024-03" db="EMBL/GenBank/DDBJ databases">
        <title>Human intestinal bacterial collection.</title>
        <authorList>
            <person name="Pauvert C."/>
            <person name="Hitch T.C.A."/>
            <person name="Clavel T."/>
        </authorList>
    </citation>
    <scope>NUCLEOTIDE SEQUENCE [LARGE SCALE GENOMIC DNA]</scope>
    <source>
        <strain evidence="3">CLA-AA-H89B</strain>
    </source>
</reference>
<evidence type="ECO:0000313" key="4">
    <source>
        <dbReference type="Proteomes" id="UP001546774"/>
    </source>
</evidence>
<feature type="chain" id="PRO_5047104109" evidence="1">
    <location>
        <begin position="28"/>
        <end position="627"/>
    </location>
</feature>